<dbReference type="InterPro" id="IPR007527">
    <property type="entry name" value="Znf_SWIM"/>
</dbReference>
<dbReference type="Pfam" id="PF00176">
    <property type="entry name" value="SNF2-rel_dom"/>
    <property type="match status" value="1"/>
</dbReference>
<feature type="coiled-coil region" evidence="3">
    <location>
        <begin position="1025"/>
        <end position="1052"/>
    </location>
</feature>
<dbReference type="InterPro" id="IPR000330">
    <property type="entry name" value="SNF2_N"/>
</dbReference>
<feature type="domain" description="Helicase ATP-binding" evidence="5">
    <location>
        <begin position="628"/>
        <end position="791"/>
    </location>
</feature>
<reference evidence="8" key="1">
    <citation type="journal article" date="2019" name="Int. J. Syst. Evol. Microbiol.">
        <title>The Global Catalogue of Microorganisms (GCM) 10K type strain sequencing project: providing services to taxonomists for standard genome sequencing and annotation.</title>
        <authorList>
            <consortium name="The Broad Institute Genomics Platform"/>
            <consortium name="The Broad Institute Genome Sequencing Center for Infectious Disease"/>
            <person name="Wu L."/>
            <person name="Ma J."/>
        </authorList>
    </citation>
    <scope>NUCLEOTIDE SEQUENCE [LARGE SCALE GENOMIC DNA]</scope>
    <source>
        <strain evidence="8">CCUG 49339</strain>
    </source>
</reference>
<evidence type="ECO:0000256" key="1">
    <source>
        <dbReference type="ARBA" id="ARBA00022801"/>
    </source>
</evidence>
<gene>
    <name evidence="7" type="ORF">ACFSCX_12670</name>
</gene>
<dbReference type="Pfam" id="PF00271">
    <property type="entry name" value="Helicase_C"/>
    <property type="match status" value="1"/>
</dbReference>
<dbReference type="InterPro" id="IPR027417">
    <property type="entry name" value="P-loop_NTPase"/>
</dbReference>
<dbReference type="CDD" id="cd18793">
    <property type="entry name" value="SF2_C_SNF"/>
    <property type="match status" value="1"/>
</dbReference>
<keyword evidence="8" id="KW-1185">Reference proteome</keyword>
<comment type="caution">
    <text evidence="7">The sequence shown here is derived from an EMBL/GenBank/DDBJ whole genome shotgun (WGS) entry which is preliminary data.</text>
</comment>
<dbReference type="InterPro" id="IPR014001">
    <property type="entry name" value="Helicase_ATP-bd"/>
</dbReference>
<accession>A0ABW4LRT6</accession>
<keyword evidence="3" id="KW-0175">Coiled coil</keyword>
<dbReference type="Proteomes" id="UP001597214">
    <property type="component" value="Unassembled WGS sequence"/>
</dbReference>
<sequence>MNIHLTRNKIKQMCGTVSFKRGDSFYRSNKVVMKSNNDSRCLAIVCGTEDFKVVIEANKHSEIKAACSCPKLASFQKDCQHVAAVLLYLFHHQQNTQNQTECIKDSSNHTSELTGDLFNIFDGKLAPSSGKQLHFENRNKLDVLFILRPFYLGTGEYIISFEICIGNTQIRNIREFLSDIHSSSRSKVSHSFTYDPVSHYFQHETNQILQELYLMTEDEKIKIESYRDDYLNREHLLISPTYWPKLVPYLVKTPFIKLYSNGEAIDSLQISNEMLPLNFNINFIDGSGYQLEVIGLNYLTILRSYHTIIFDGKLIELDSENIARLIELKRLIDNSERNQILIPNEQLESFLDKVVPGLKKIGHVHMSEEIEIHLKKAPLVAKLYLDRVKNRLLAGMEFNYGNTMFNPLEPQDSRFESFLIRDRESEARIIKIIEDSGFTKTEGGYYLHNEDLEYEFLYDIVPKLQKLVQIYATTAVRNRIFRKNPPPRIRVKVPKERTNWLEFKFELNGIPDIQIRELLEALEEKRKYYRLRNGSLLSLETREFKEIQRFLHSIPQQKGDLEYGLHIPMVSGIGLLETINESDFITKEESFQEFMQTILHPESVEVEIPKTVERYLRDYQKTGFKWMKTLARYRFGGILADDMGLGKTLQSITFILSELTDIRTKKLPVLVVCPSSLTYNWLNEIMKYAPELETLVIDGATKERMELIKELKNFDVIITSYPLLRIDSEWYSKQSFHTVIYDEAQSFKNPTTKTAKSVKKVKSIHRFALTGTPIENSLEELWSIFHVVFPELFLDLKEFSQLSKETISRTIQPFLLRRMKEDVLAELPQKIETIHSVELLSEQKKLYAAYLAKLRHDTLKHLDQDTFRKNRIKILAGLTRLRQICCHPSLFVEGYKGGSAKLEQLLQIIDSSRRSDRRVLIFSQYTKMLQIIGKQLFNQGVQYFYLDGQTPSEERVELCNQFNAGGCNYFLISLKAGGTGLNLTGAGTVILYDLWWNPAVEIQAADRAYRMGQNHDVEVIKLISKGTIEEKIHDLQDQKKQLIDQVIHSNEKNTTLTEDEIRQILFDR</sequence>
<dbReference type="PANTHER" id="PTHR10799">
    <property type="entry name" value="SNF2/RAD54 HELICASE FAMILY"/>
    <property type="match status" value="1"/>
</dbReference>
<dbReference type="InterPro" id="IPR038718">
    <property type="entry name" value="SNF2-like_sf"/>
</dbReference>
<name>A0ABW4LRT6_9BACI</name>
<dbReference type="PROSITE" id="PS50966">
    <property type="entry name" value="ZF_SWIM"/>
    <property type="match status" value="1"/>
</dbReference>
<dbReference type="Gene3D" id="3.40.50.300">
    <property type="entry name" value="P-loop containing nucleotide triphosphate hydrolases"/>
    <property type="match status" value="1"/>
</dbReference>
<dbReference type="PROSITE" id="PS51192">
    <property type="entry name" value="HELICASE_ATP_BIND_1"/>
    <property type="match status" value="1"/>
</dbReference>
<dbReference type="Gene3D" id="3.40.50.10810">
    <property type="entry name" value="Tandem AAA-ATPase domain"/>
    <property type="match status" value="1"/>
</dbReference>
<keyword evidence="2" id="KW-0479">Metal-binding</keyword>
<dbReference type="SUPFAM" id="SSF52540">
    <property type="entry name" value="P-loop containing nucleoside triphosphate hydrolases"/>
    <property type="match status" value="2"/>
</dbReference>
<dbReference type="SMART" id="SM00487">
    <property type="entry name" value="DEXDc"/>
    <property type="match status" value="1"/>
</dbReference>
<dbReference type="InterPro" id="IPR049730">
    <property type="entry name" value="SNF2/RAD54-like_C"/>
</dbReference>
<dbReference type="SMART" id="SM00490">
    <property type="entry name" value="HELICc"/>
    <property type="match status" value="1"/>
</dbReference>
<evidence type="ECO:0000313" key="8">
    <source>
        <dbReference type="Proteomes" id="UP001597214"/>
    </source>
</evidence>
<protein>
    <submittedName>
        <fullName evidence="7">SNF2 helicase associated domain-containing protein</fullName>
    </submittedName>
</protein>
<evidence type="ECO:0000259" key="5">
    <source>
        <dbReference type="PROSITE" id="PS51192"/>
    </source>
</evidence>
<organism evidence="7 8">
    <name type="scientific">Bacillus salitolerans</name>
    <dbReference type="NCBI Taxonomy" id="1437434"/>
    <lineage>
        <taxon>Bacteria</taxon>
        <taxon>Bacillati</taxon>
        <taxon>Bacillota</taxon>
        <taxon>Bacilli</taxon>
        <taxon>Bacillales</taxon>
        <taxon>Bacillaceae</taxon>
        <taxon>Bacillus</taxon>
    </lineage>
</organism>
<evidence type="ECO:0000256" key="2">
    <source>
        <dbReference type="PROSITE-ProRule" id="PRU00325"/>
    </source>
</evidence>
<dbReference type="PROSITE" id="PS51194">
    <property type="entry name" value="HELICASE_CTER"/>
    <property type="match status" value="1"/>
</dbReference>
<dbReference type="EMBL" id="JBHUEM010000020">
    <property type="protein sequence ID" value="MFD1737408.1"/>
    <property type="molecule type" value="Genomic_DNA"/>
</dbReference>
<dbReference type="Pfam" id="PF04434">
    <property type="entry name" value="SWIM"/>
    <property type="match status" value="1"/>
</dbReference>
<dbReference type="RefSeq" id="WP_377928618.1">
    <property type="nucleotide sequence ID" value="NZ_JBHUEM010000020.1"/>
</dbReference>
<dbReference type="InterPro" id="IPR013663">
    <property type="entry name" value="Helicase_SWF/SNF/SWI_bac"/>
</dbReference>
<dbReference type="Pfam" id="PF08455">
    <property type="entry name" value="SNF2_assoc"/>
    <property type="match status" value="1"/>
</dbReference>
<keyword evidence="2" id="KW-0862">Zinc</keyword>
<dbReference type="InterPro" id="IPR001650">
    <property type="entry name" value="Helicase_C-like"/>
</dbReference>
<proteinExistence type="predicted"/>
<evidence type="ECO:0000259" key="4">
    <source>
        <dbReference type="PROSITE" id="PS50966"/>
    </source>
</evidence>
<keyword evidence="1" id="KW-0378">Hydrolase</keyword>
<keyword evidence="2" id="KW-0863">Zinc-finger</keyword>
<evidence type="ECO:0000259" key="6">
    <source>
        <dbReference type="PROSITE" id="PS51194"/>
    </source>
</evidence>
<evidence type="ECO:0000256" key="3">
    <source>
        <dbReference type="SAM" id="Coils"/>
    </source>
</evidence>
<feature type="domain" description="SWIM-type" evidence="4">
    <location>
        <begin position="51"/>
        <end position="90"/>
    </location>
</feature>
<feature type="domain" description="Helicase C-terminal" evidence="6">
    <location>
        <begin position="901"/>
        <end position="1062"/>
    </location>
</feature>
<evidence type="ECO:0000313" key="7">
    <source>
        <dbReference type="EMBL" id="MFD1737408.1"/>
    </source>
</evidence>